<dbReference type="KEGG" id="xfs:D934_05280"/>
<proteinExistence type="predicted"/>
<evidence type="ECO:0000313" key="2">
    <source>
        <dbReference type="Proteomes" id="UP000027215"/>
    </source>
</evidence>
<evidence type="ECO:0000313" key="1">
    <source>
        <dbReference type="EMBL" id="AIC09829.1"/>
    </source>
</evidence>
<dbReference type="AlphaFoldDB" id="A0A060GZC2"/>
<gene>
    <name evidence="1" type="ORF">D934_05280</name>
</gene>
<reference evidence="1 2" key="1">
    <citation type="submission" date="2013-08" db="EMBL/GenBank/DDBJ databases">
        <authorList>
            <person name="Stouthamer R."/>
            <person name="Nunney L."/>
        </authorList>
    </citation>
    <scope>NUCLEOTIDE SEQUENCE [LARGE SCALE GENOMIC DNA]</scope>
    <source>
        <strain evidence="2">ann-1</strain>
    </source>
</reference>
<sequence>MTGIGYSSYSDPRLQPPQDDAKEYFAERVNARVQEYLSDPEKIEEADEWVDGTLSEAHYKEMEIVLADLHALPSDQLSDSDVLARLYALAEVQGLARMEQLRILAAQDVKEEMRRESECFHAMWSDVMQEEYA</sequence>
<accession>A0A060GZC2</accession>
<dbReference type="RefSeq" id="WP_020851627.1">
    <property type="nucleotide sequence ID" value="NZ_CP006696.1"/>
</dbReference>
<dbReference type="Proteomes" id="UP000027215">
    <property type="component" value="Chromosome"/>
</dbReference>
<dbReference type="PATRIC" id="fig|155920.8.peg.1256"/>
<organism evidence="1 2">
    <name type="scientific">Xylella fastidiosa subsp. sandyi Ann-1</name>
    <dbReference type="NCBI Taxonomy" id="155920"/>
    <lineage>
        <taxon>Bacteria</taxon>
        <taxon>Pseudomonadati</taxon>
        <taxon>Pseudomonadota</taxon>
        <taxon>Gammaproteobacteria</taxon>
        <taxon>Lysobacterales</taxon>
        <taxon>Lysobacteraceae</taxon>
        <taxon>Xylella</taxon>
    </lineage>
</organism>
<protein>
    <submittedName>
        <fullName evidence="1">Uncharacterized protein</fullName>
    </submittedName>
</protein>
<dbReference type="HOGENOM" id="CLU_1884974_0_0_6"/>
<dbReference type="EMBL" id="CP006696">
    <property type="protein sequence ID" value="AIC09829.1"/>
    <property type="molecule type" value="Genomic_DNA"/>
</dbReference>
<name>A0A060GZC2_XYLFS</name>